<name>A0A1N7MZ62_9GAMM</name>
<sequence length="288" mass="32755">MDKGYWQEAVNEKPINTRCPECHTLFNVTTGQLKVAAGLVRCGTCLHVFNAAESVTSSIKKTDEQKSTFEESPPPPARIATMPLTRESDKPQKQLQKKPQKQQPTLADKTPWTVPEERIARRKPANTSGSSVARYASYTSTILLLALLAAQTLWFQRTQWLQIDFFRPVYQVLYALNHKVLPSKIAPDLIHTKKFFIQPHDELADAIRISILLENEADFAQPFPALQLIFSDLKGRITAQRTLRADDYINKSLFHQQLMPSKQSIQIQLDMMNPGNRAVSYQLNLLPR</sequence>
<dbReference type="Proteomes" id="UP000185999">
    <property type="component" value="Unassembled WGS sequence"/>
</dbReference>
<dbReference type="OrthoDB" id="5294582at2"/>
<dbReference type="RefSeq" id="WP_054340804.1">
    <property type="nucleotide sequence ID" value="NZ_FTOE01000007.1"/>
</dbReference>
<evidence type="ECO:0000259" key="2">
    <source>
        <dbReference type="Pfam" id="PF13719"/>
    </source>
</evidence>
<dbReference type="InterPro" id="IPR011723">
    <property type="entry name" value="Znf/thioredoxin_put"/>
</dbReference>
<dbReference type="Pfam" id="PF11906">
    <property type="entry name" value="DUF3426"/>
    <property type="match status" value="1"/>
</dbReference>
<dbReference type="NCBIfam" id="TIGR02098">
    <property type="entry name" value="MJ0042_CXXC"/>
    <property type="match status" value="1"/>
</dbReference>
<gene>
    <name evidence="3" type="ORF">SAMN05421760_107127</name>
</gene>
<feature type="compositionally biased region" description="Basic and acidic residues" evidence="1">
    <location>
        <begin position="60"/>
        <end position="69"/>
    </location>
</feature>
<evidence type="ECO:0000256" key="1">
    <source>
        <dbReference type="SAM" id="MobiDB-lite"/>
    </source>
</evidence>
<dbReference type="InterPro" id="IPR021834">
    <property type="entry name" value="DUF3426"/>
</dbReference>
<evidence type="ECO:0000313" key="4">
    <source>
        <dbReference type="Proteomes" id="UP000185999"/>
    </source>
</evidence>
<organism evidence="3 4">
    <name type="scientific">Neptunomonas antarctica</name>
    <dbReference type="NCBI Taxonomy" id="619304"/>
    <lineage>
        <taxon>Bacteria</taxon>
        <taxon>Pseudomonadati</taxon>
        <taxon>Pseudomonadota</taxon>
        <taxon>Gammaproteobacteria</taxon>
        <taxon>Oceanospirillales</taxon>
        <taxon>Oceanospirillaceae</taxon>
        <taxon>Neptunomonas</taxon>
    </lineage>
</organism>
<protein>
    <submittedName>
        <fullName evidence="3">MJ0042 family finger-like domain-containing protein</fullName>
    </submittedName>
</protein>
<evidence type="ECO:0000313" key="3">
    <source>
        <dbReference type="EMBL" id="SIS91231.1"/>
    </source>
</evidence>
<keyword evidence="4" id="KW-1185">Reference proteome</keyword>
<feature type="region of interest" description="Disordered" evidence="1">
    <location>
        <begin position="60"/>
        <end position="126"/>
    </location>
</feature>
<accession>A0A1N7MZ62</accession>
<dbReference type="EMBL" id="FTOE01000007">
    <property type="protein sequence ID" value="SIS91231.1"/>
    <property type="molecule type" value="Genomic_DNA"/>
</dbReference>
<feature type="domain" description="Zinc finger/thioredoxin putative" evidence="2">
    <location>
        <begin position="17"/>
        <end position="51"/>
    </location>
</feature>
<proteinExistence type="predicted"/>
<dbReference type="AlphaFoldDB" id="A0A1N7MZ62"/>
<dbReference type="STRING" id="619304.SAMN05421760_107127"/>
<reference evidence="4" key="1">
    <citation type="submission" date="2017-01" db="EMBL/GenBank/DDBJ databases">
        <authorList>
            <person name="Varghese N."/>
            <person name="Submissions S."/>
        </authorList>
    </citation>
    <scope>NUCLEOTIDE SEQUENCE [LARGE SCALE GENOMIC DNA]</scope>
    <source>
        <strain evidence="4">DSM 22306</strain>
    </source>
</reference>
<dbReference type="Pfam" id="PF13719">
    <property type="entry name" value="Zn_ribbon_5"/>
    <property type="match status" value="1"/>
</dbReference>